<organism evidence="13 14">
    <name type="scientific">Paracidovorax cattleyae</name>
    <dbReference type="NCBI Taxonomy" id="80868"/>
    <lineage>
        <taxon>Bacteria</taxon>
        <taxon>Pseudomonadati</taxon>
        <taxon>Pseudomonadota</taxon>
        <taxon>Betaproteobacteria</taxon>
        <taxon>Burkholderiales</taxon>
        <taxon>Comamonadaceae</taxon>
        <taxon>Paracidovorax</taxon>
    </lineage>
</organism>
<dbReference type="PANTHER" id="PTHR34501:SF9">
    <property type="entry name" value="MAJOR OUTER MEMBRANE PROTEIN P.IA"/>
    <property type="match status" value="1"/>
</dbReference>
<keyword evidence="7" id="KW-0406">Ion transport</keyword>
<dbReference type="OrthoDB" id="6975458at2"/>
<keyword evidence="9" id="KW-0472">Membrane</keyword>
<keyword evidence="10" id="KW-0998">Cell outer membrane</keyword>
<dbReference type="Pfam" id="PF13609">
    <property type="entry name" value="Porin_4"/>
    <property type="match status" value="1"/>
</dbReference>
<feature type="chain" id="PRO_5011661542" evidence="11">
    <location>
        <begin position="25"/>
        <end position="362"/>
    </location>
</feature>
<keyword evidence="4" id="KW-1134">Transmembrane beta strand</keyword>
<dbReference type="Proteomes" id="UP000199317">
    <property type="component" value="Unassembled WGS sequence"/>
</dbReference>
<dbReference type="CDD" id="cd00342">
    <property type="entry name" value="gram_neg_porins"/>
    <property type="match status" value="1"/>
</dbReference>
<dbReference type="SUPFAM" id="SSF56935">
    <property type="entry name" value="Porins"/>
    <property type="match status" value="1"/>
</dbReference>
<dbReference type="GO" id="GO:0006811">
    <property type="term" value="P:monoatomic ion transport"/>
    <property type="evidence" value="ECO:0007669"/>
    <property type="project" value="UniProtKB-KW"/>
</dbReference>
<dbReference type="GO" id="GO:0046930">
    <property type="term" value="C:pore complex"/>
    <property type="evidence" value="ECO:0007669"/>
    <property type="project" value="UniProtKB-KW"/>
</dbReference>
<feature type="domain" description="Porin" evidence="12">
    <location>
        <begin position="10"/>
        <end position="334"/>
    </location>
</feature>
<dbReference type="GO" id="GO:0009279">
    <property type="term" value="C:cell outer membrane"/>
    <property type="evidence" value="ECO:0007669"/>
    <property type="project" value="UniProtKB-SubCell"/>
</dbReference>
<keyword evidence="8" id="KW-0626">Porin</keyword>
<keyword evidence="5" id="KW-0812">Transmembrane</keyword>
<evidence type="ECO:0000256" key="6">
    <source>
        <dbReference type="ARBA" id="ARBA00022729"/>
    </source>
</evidence>
<evidence type="ECO:0000259" key="12">
    <source>
        <dbReference type="Pfam" id="PF13609"/>
    </source>
</evidence>
<evidence type="ECO:0000256" key="2">
    <source>
        <dbReference type="ARBA" id="ARBA00011233"/>
    </source>
</evidence>
<evidence type="ECO:0000256" key="9">
    <source>
        <dbReference type="ARBA" id="ARBA00023136"/>
    </source>
</evidence>
<evidence type="ECO:0000256" key="8">
    <source>
        <dbReference type="ARBA" id="ARBA00023114"/>
    </source>
</evidence>
<evidence type="ECO:0000256" key="3">
    <source>
        <dbReference type="ARBA" id="ARBA00022448"/>
    </source>
</evidence>
<evidence type="ECO:0000313" key="14">
    <source>
        <dbReference type="Proteomes" id="UP000199317"/>
    </source>
</evidence>
<comment type="subunit">
    <text evidence="2">Homotrimer.</text>
</comment>
<comment type="subcellular location">
    <subcellularLocation>
        <location evidence="1">Cell outer membrane</location>
        <topology evidence="1">Multi-pass membrane protein</topology>
    </subcellularLocation>
</comment>
<evidence type="ECO:0000256" key="11">
    <source>
        <dbReference type="SAM" id="SignalP"/>
    </source>
</evidence>
<gene>
    <name evidence="13" type="ORF">SAMN04489708_10227</name>
</gene>
<name>A0A1H0L2D9_9BURK</name>
<dbReference type="InterPro" id="IPR050298">
    <property type="entry name" value="Gram-neg_bact_OMP"/>
</dbReference>
<evidence type="ECO:0000256" key="10">
    <source>
        <dbReference type="ARBA" id="ARBA00023237"/>
    </source>
</evidence>
<evidence type="ECO:0000256" key="7">
    <source>
        <dbReference type="ARBA" id="ARBA00023065"/>
    </source>
</evidence>
<dbReference type="InterPro" id="IPR033900">
    <property type="entry name" value="Gram_neg_porin_domain"/>
</dbReference>
<evidence type="ECO:0000256" key="4">
    <source>
        <dbReference type="ARBA" id="ARBA00022452"/>
    </source>
</evidence>
<evidence type="ECO:0000313" key="13">
    <source>
        <dbReference type="EMBL" id="SDO62151.1"/>
    </source>
</evidence>
<feature type="signal peptide" evidence="11">
    <location>
        <begin position="1"/>
        <end position="24"/>
    </location>
</feature>
<dbReference type="RefSeq" id="WP_092831976.1">
    <property type="nucleotide sequence ID" value="NZ_CP028290.1"/>
</dbReference>
<evidence type="ECO:0000256" key="1">
    <source>
        <dbReference type="ARBA" id="ARBA00004571"/>
    </source>
</evidence>
<dbReference type="AlphaFoldDB" id="A0A1H0L2D9"/>
<evidence type="ECO:0000256" key="5">
    <source>
        <dbReference type="ARBA" id="ARBA00022692"/>
    </source>
</evidence>
<dbReference type="InterPro" id="IPR023614">
    <property type="entry name" value="Porin_dom_sf"/>
</dbReference>
<dbReference type="Gene3D" id="2.40.160.10">
    <property type="entry name" value="Porin"/>
    <property type="match status" value="1"/>
</dbReference>
<keyword evidence="14" id="KW-1185">Reference proteome</keyword>
<reference evidence="14" key="1">
    <citation type="submission" date="2016-10" db="EMBL/GenBank/DDBJ databases">
        <authorList>
            <person name="Varghese N."/>
            <person name="Submissions S."/>
        </authorList>
    </citation>
    <scope>NUCLEOTIDE SEQUENCE [LARGE SCALE GENOMIC DNA]</scope>
    <source>
        <strain evidence="14">DSM 17101</strain>
    </source>
</reference>
<protein>
    <submittedName>
        <fullName evidence="13">Outer membrane protein (Porin)</fullName>
    </submittedName>
</protein>
<keyword evidence="3" id="KW-0813">Transport</keyword>
<dbReference type="GO" id="GO:0015288">
    <property type="term" value="F:porin activity"/>
    <property type="evidence" value="ECO:0007669"/>
    <property type="project" value="UniProtKB-KW"/>
</dbReference>
<proteinExistence type="predicted"/>
<dbReference type="EMBL" id="FNJL01000002">
    <property type="protein sequence ID" value="SDO62151.1"/>
    <property type="molecule type" value="Genomic_DNA"/>
</dbReference>
<accession>A0A1H0L2D9</accession>
<dbReference type="PANTHER" id="PTHR34501">
    <property type="entry name" value="PROTEIN YDDL-RELATED"/>
    <property type="match status" value="1"/>
</dbReference>
<keyword evidence="6 11" id="KW-0732">Signal</keyword>
<sequence>MHAKTLLSAAALSATVVPGLPAFAQSSLTVFGAIDATVQHASQGGASVNRLNGSGGNQISRLGFRGVEDLGGGLSAGFVLDMGLNIDTGTGGVTSANNQTAATSSGLAFNRRSTVSLSSTQWGEMRLGRDFTPTYWNLTLFDPFGTAGAGSAVNIIQGSLSKVSTVQTALRASNSVGYLLPNMKGFYGQLMYAMGENGSGAANGTRRDGNYAGVRLGYAAGPLNVAIAHGRTSLASGDVSTTNAGLAYDFKVTRPMLQLFQDRKDGVPAPSRSSGFLVGAQFPVGRGYIPASHSRIGDNAAVQRKATQSAIGYVHNLSRRTAVYTTFSRIGNSGGAALSGGGVPGVANAAWRGTDIGIRHAF</sequence>